<keyword evidence="2" id="KW-1133">Transmembrane helix</keyword>
<dbReference type="RefSeq" id="WP_345339141.1">
    <property type="nucleotide sequence ID" value="NZ_BAABLI010000008.1"/>
</dbReference>
<organism evidence="3 4">
    <name type="scientific">Corallincola platygyrae</name>
    <dbReference type="NCBI Taxonomy" id="1193278"/>
    <lineage>
        <taxon>Bacteria</taxon>
        <taxon>Pseudomonadati</taxon>
        <taxon>Pseudomonadota</taxon>
        <taxon>Gammaproteobacteria</taxon>
        <taxon>Alteromonadales</taxon>
        <taxon>Psychromonadaceae</taxon>
        <taxon>Corallincola</taxon>
    </lineage>
</organism>
<keyword evidence="2" id="KW-0472">Membrane</keyword>
<reference evidence="4" key="1">
    <citation type="journal article" date="2019" name="Int. J. Syst. Evol. Microbiol.">
        <title>The Global Catalogue of Microorganisms (GCM) 10K type strain sequencing project: providing services to taxonomists for standard genome sequencing and annotation.</title>
        <authorList>
            <consortium name="The Broad Institute Genomics Platform"/>
            <consortium name="The Broad Institute Genome Sequencing Center for Infectious Disease"/>
            <person name="Wu L."/>
            <person name="Ma J."/>
        </authorList>
    </citation>
    <scope>NUCLEOTIDE SEQUENCE [LARGE SCALE GENOMIC DNA]</scope>
    <source>
        <strain evidence="4">CGMCC 1.10992</strain>
    </source>
</reference>
<dbReference type="EMBL" id="JBHUHT010000012">
    <property type="protein sequence ID" value="MFD2096474.1"/>
    <property type="molecule type" value="Genomic_DNA"/>
</dbReference>
<keyword evidence="2" id="KW-0812">Transmembrane</keyword>
<feature type="transmembrane region" description="Helical" evidence="2">
    <location>
        <begin position="253"/>
        <end position="273"/>
    </location>
</feature>
<feature type="coiled-coil region" evidence="1">
    <location>
        <begin position="217"/>
        <end position="244"/>
    </location>
</feature>
<evidence type="ECO:0000313" key="3">
    <source>
        <dbReference type="EMBL" id="MFD2096474.1"/>
    </source>
</evidence>
<protein>
    <recommendedName>
        <fullName evidence="5">Methyl-accepting chemotaxis protein</fullName>
    </recommendedName>
</protein>
<dbReference type="PROSITE" id="PS51257">
    <property type="entry name" value="PROKAR_LIPOPROTEIN"/>
    <property type="match status" value="1"/>
</dbReference>
<proteinExistence type="predicted"/>
<comment type="caution">
    <text evidence="3">The sequence shown here is derived from an EMBL/GenBank/DDBJ whole genome shotgun (WGS) entry which is preliminary data.</text>
</comment>
<evidence type="ECO:0000256" key="1">
    <source>
        <dbReference type="SAM" id="Coils"/>
    </source>
</evidence>
<keyword evidence="1" id="KW-0175">Coiled coil</keyword>
<gene>
    <name evidence="3" type="ORF">ACFSJ3_10800</name>
</gene>
<dbReference type="Proteomes" id="UP001597380">
    <property type="component" value="Unassembled WGS sequence"/>
</dbReference>
<evidence type="ECO:0000313" key="4">
    <source>
        <dbReference type="Proteomes" id="UP001597380"/>
    </source>
</evidence>
<accession>A0ABW4XMW6</accession>
<evidence type="ECO:0008006" key="5">
    <source>
        <dbReference type="Google" id="ProtNLM"/>
    </source>
</evidence>
<sequence>MAIFKRSFRLIHGISKLMMVFMPLVILACVAMAIFHIHQGAKHYGAIVKKDSALVGSAYHQIEDNIKQLSGIQELKKVEEQWVLIYDRVKLEVEKDKQIIDDTFKAEWAKIKADAAKINSALDEVKRETDQLVHTAHQVSHALFGLFGFLKPLLNAIANNALSVLVNSINQSVGEVALLSGEVAKMIEDGVQAIEVEQLEELTDRLLALNTSIKADLELLNLSLDELRDLKEKLAEQNQHLLDENGLPIGYQFVIYGLIAFFLSLFYFAYLYLRHWFLDPLVEAVQIIKLAFEPIPETE</sequence>
<evidence type="ECO:0000256" key="2">
    <source>
        <dbReference type="SAM" id="Phobius"/>
    </source>
</evidence>
<keyword evidence="4" id="KW-1185">Reference proteome</keyword>
<name>A0ABW4XMW6_9GAMM</name>